<evidence type="ECO:0000256" key="1">
    <source>
        <dbReference type="SAM" id="Phobius"/>
    </source>
</evidence>
<reference evidence="3" key="1">
    <citation type="submission" date="2016-11" db="EMBL/GenBank/DDBJ databases">
        <authorList>
            <person name="Varghese N."/>
            <person name="Submissions S."/>
        </authorList>
    </citation>
    <scope>NUCLEOTIDE SEQUENCE [LARGE SCALE GENOMIC DNA]</scope>
    <source>
        <strain evidence="3">DSM 16219</strain>
    </source>
</reference>
<dbReference type="Pfam" id="PF17957">
    <property type="entry name" value="Big_7"/>
    <property type="match status" value="1"/>
</dbReference>
<evidence type="ECO:0000313" key="2">
    <source>
        <dbReference type="EMBL" id="SHJ81676.1"/>
    </source>
</evidence>
<organism evidence="2 3">
    <name type="scientific">Desulfatibacillum alkenivorans DSM 16219</name>
    <dbReference type="NCBI Taxonomy" id="1121393"/>
    <lineage>
        <taxon>Bacteria</taxon>
        <taxon>Pseudomonadati</taxon>
        <taxon>Thermodesulfobacteriota</taxon>
        <taxon>Desulfobacteria</taxon>
        <taxon>Desulfobacterales</taxon>
        <taxon>Desulfatibacillaceae</taxon>
        <taxon>Desulfatibacillum</taxon>
    </lineage>
</organism>
<dbReference type="AlphaFoldDB" id="A0A1M6ME81"/>
<dbReference type="NCBIfam" id="NF041766">
    <property type="entry name" value="choice_anch_U"/>
    <property type="match status" value="1"/>
</dbReference>
<dbReference type="RefSeq" id="WP_073475924.1">
    <property type="nucleotide sequence ID" value="NZ_FQZU01000012.1"/>
</dbReference>
<dbReference type="InterPro" id="IPR013783">
    <property type="entry name" value="Ig-like_fold"/>
</dbReference>
<protein>
    <recommendedName>
        <fullName evidence="4">BACON domain-containing protein</fullName>
    </recommendedName>
</protein>
<keyword evidence="1" id="KW-0812">Transmembrane</keyword>
<feature type="transmembrane region" description="Helical" evidence="1">
    <location>
        <begin position="12"/>
        <end position="28"/>
    </location>
</feature>
<sequence>MAVIRKSLIQHNYLILIVFLLFIVIFSGCPFDDDDDYPLPQDQKNEAGVNKIPVIVELDGTGQVATVAQGDKVYVIDITGASGTLDPDSIDVLGIEEVNVSSYPPGLAFPDGFIKFKVIGLALGETITAVITFPTAFPAGSDYYKVTEDGFVKYDNAVINGAVATLTFTDGQDGDLDKLKNGEILDPGAPSWDWISEGEGKLAKLVARGPNLIGAMVRIFVPCADNNNSSRIKGSNPEANTQVFFINTYAADTAWTVLTDSLPNWVTVTPASGTGSGKITVKFYYYLMPDGTSTVSVFLQDDAGEAQEIRYTVEKADASAMQAPAGSVDEPATGATVSGVVPISGWAADDGGIESVWIRNADDDTFYGYGFLLESPTPDIEKQYPDYPGSGYAKWYFDWSTLDLADGVYNLEVIAWDWSYNQTAIGTLALTVDNANATAPFGEIETPIPMMASMPDSNTGGSFDHEGWALTPLPNTIPTDGSTINVYLDGLYLGHLDQYNQYNSTPAIAFPTLNNHNGAGGGCTLDLTALRNGVHSLEWVIYDDAGNAGSTGKRYFVVEN</sequence>
<dbReference type="PROSITE" id="PS51257">
    <property type="entry name" value="PROKAR_LIPOPROTEIN"/>
    <property type="match status" value="1"/>
</dbReference>
<keyword evidence="1" id="KW-1133">Transmembrane helix</keyword>
<keyword evidence="1" id="KW-0472">Membrane</keyword>
<proteinExistence type="predicted"/>
<accession>A0A1M6ME81</accession>
<name>A0A1M6ME81_9BACT</name>
<evidence type="ECO:0008006" key="4">
    <source>
        <dbReference type="Google" id="ProtNLM"/>
    </source>
</evidence>
<evidence type="ECO:0000313" key="3">
    <source>
        <dbReference type="Proteomes" id="UP000183994"/>
    </source>
</evidence>
<dbReference type="STRING" id="1121393.SAMN02745216_02331"/>
<dbReference type="EMBL" id="FQZU01000012">
    <property type="protein sequence ID" value="SHJ81676.1"/>
    <property type="molecule type" value="Genomic_DNA"/>
</dbReference>
<dbReference type="OrthoDB" id="5414888at2"/>
<dbReference type="InterPro" id="IPR053784">
    <property type="entry name" value="Choice_anch_U_dom"/>
</dbReference>
<gene>
    <name evidence="2" type="ORF">SAMN02745216_02331</name>
</gene>
<dbReference type="Gene3D" id="2.60.40.10">
    <property type="entry name" value="Immunoglobulins"/>
    <property type="match status" value="1"/>
</dbReference>
<keyword evidence="3" id="KW-1185">Reference proteome</keyword>
<dbReference type="Proteomes" id="UP000183994">
    <property type="component" value="Unassembled WGS sequence"/>
</dbReference>